<dbReference type="PATRIC" id="fig|396597.7.peg.1776"/>
<organism evidence="3 4">
    <name type="scientific">Burkholderia ambifaria MEX-5</name>
    <dbReference type="NCBI Taxonomy" id="396597"/>
    <lineage>
        <taxon>Bacteria</taxon>
        <taxon>Pseudomonadati</taxon>
        <taxon>Pseudomonadota</taxon>
        <taxon>Betaproteobacteria</taxon>
        <taxon>Burkholderiales</taxon>
        <taxon>Burkholderiaceae</taxon>
        <taxon>Burkholderia</taxon>
        <taxon>Burkholderia cepacia complex</taxon>
    </lineage>
</organism>
<gene>
    <name evidence="3" type="ORF">BamMEX5DRAFT_5787</name>
</gene>
<evidence type="ECO:0000256" key="1">
    <source>
        <dbReference type="SAM" id="MobiDB-lite"/>
    </source>
</evidence>
<dbReference type="AlphaFoldDB" id="B1TDC1"/>
<evidence type="ECO:0000313" key="3">
    <source>
        <dbReference type="EMBL" id="EDT38442.1"/>
    </source>
</evidence>
<feature type="region of interest" description="Disordered" evidence="1">
    <location>
        <begin position="1"/>
        <end position="22"/>
    </location>
</feature>
<name>B1TDC1_9BURK</name>
<evidence type="ECO:0000256" key="2">
    <source>
        <dbReference type="SAM" id="Phobius"/>
    </source>
</evidence>
<proteinExistence type="predicted"/>
<sequence>MTPHRRRVHFDDPYADQTESADSHATAIAGRKPFEPGRVRRQHQWLLYGSGAAITVFVLVCAALVVRLDLQESLTQYRSGFLIRKANLLTEMEVVRALQNRYVENIELIAKHGTAVSPDTLGRFADDRGRLVVVGRARRGGWRLQRSPSLLHRNRRRSMLPGLAGCSRRARLRAPCRCNSPAIRESADTAIAARISTRRLRRRRPACRWWRRWSSRRRRGAARN</sequence>
<protein>
    <submittedName>
        <fullName evidence="3">Uncharacterized protein</fullName>
    </submittedName>
</protein>
<dbReference type="EMBL" id="ABLK01000285">
    <property type="protein sequence ID" value="EDT38442.1"/>
    <property type="molecule type" value="Genomic_DNA"/>
</dbReference>
<accession>B1TDC1</accession>
<keyword evidence="2" id="KW-0472">Membrane</keyword>
<evidence type="ECO:0000313" key="4">
    <source>
        <dbReference type="Proteomes" id="UP000004814"/>
    </source>
</evidence>
<dbReference type="Proteomes" id="UP000004814">
    <property type="component" value="Unassembled WGS sequence"/>
</dbReference>
<keyword evidence="2" id="KW-1133">Transmembrane helix</keyword>
<keyword evidence="2" id="KW-0812">Transmembrane</keyword>
<dbReference type="RefSeq" id="WP_006761538.1">
    <property type="nucleotide sequence ID" value="NZ_ABLK01000285.1"/>
</dbReference>
<feature type="transmembrane region" description="Helical" evidence="2">
    <location>
        <begin position="45"/>
        <end position="66"/>
    </location>
</feature>
<comment type="caution">
    <text evidence="3">The sequence shown here is derived from an EMBL/GenBank/DDBJ whole genome shotgun (WGS) entry which is preliminary data.</text>
</comment>
<reference evidence="3 4" key="1">
    <citation type="submission" date="2008-03" db="EMBL/GenBank/DDBJ databases">
        <title>Sequencing of the draft genome and assembly of Burkholderia ambifaria MEX-5.</title>
        <authorList>
            <consortium name="US DOE Joint Genome Institute (JGI-PGF)"/>
            <person name="Copeland A."/>
            <person name="Lucas S."/>
            <person name="Lapidus A."/>
            <person name="Glavina del Rio T."/>
            <person name="Dalin E."/>
            <person name="Tice H."/>
            <person name="Bruce D."/>
            <person name="Goodwin L."/>
            <person name="Pitluck S."/>
            <person name="Larimer F."/>
            <person name="Land M.L."/>
            <person name="Hauser L."/>
            <person name="Tiedje J."/>
            <person name="Richardson P."/>
        </authorList>
    </citation>
    <scope>NUCLEOTIDE SEQUENCE [LARGE SCALE GENOMIC DNA]</scope>
    <source>
        <strain evidence="3 4">MEX-5</strain>
    </source>
</reference>